<protein>
    <submittedName>
        <fullName evidence="2">Putative secreted peptide</fullName>
    </submittedName>
</protein>
<dbReference type="EMBL" id="GGFM01010631">
    <property type="protein sequence ID" value="MBW31382.1"/>
    <property type="molecule type" value="Transcribed_RNA"/>
</dbReference>
<reference evidence="2" key="1">
    <citation type="submission" date="2018-01" db="EMBL/GenBank/DDBJ databases">
        <title>An insight into the sialome of Amazonian anophelines.</title>
        <authorList>
            <person name="Ribeiro J.M."/>
            <person name="Scarpassa V."/>
            <person name="Calvo E."/>
        </authorList>
    </citation>
    <scope>NUCLEOTIDE SEQUENCE</scope>
    <source>
        <tissue evidence="2">Salivary glands</tissue>
    </source>
</reference>
<sequence length="100" mass="11241">MGNNRGTGRLANRCRKKFTVPSLMLLALLPVAFPRLCHTAPHLIVTHLIVVVMVYFLHFSFLCPLGERTIPRSISLSLSRSLAHQQRSTYKHDSSTVRTG</sequence>
<organism evidence="2">
    <name type="scientific">Anopheles braziliensis</name>
    <dbReference type="NCBI Taxonomy" id="58242"/>
    <lineage>
        <taxon>Eukaryota</taxon>
        <taxon>Metazoa</taxon>
        <taxon>Ecdysozoa</taxon>
        <taxon>Arthropoda</taxon>
        <taxon>Hexapoda</taxon>
        <taxon>Insecta</taxon>
        <taxon>Pterygota</taxon>
        <taxon>Neoptera</taxon>
        <taxon>Endopterygota</taxon>
        <taxon>Diptera</taxon>
        <taxon>Nematocera</taxon>
        <taxon>Culicoidea</taxon>
        <taxon>Culicidae</taxon>
        <taxon>Anophelinae</taxon>
        <taxon>Anopheles</taxon>
    </lineage>
</organism>
<evidence type="ECO:0000256" key="1">
    <source>
        <dbReference type="SAM" id="Phobius"/>
    </source>
</evidence>
<accession>A0A2M3ZSB4</accession>
<dbReference type="AlphaFoldDB" id="A0A2M3ZSB4"/>
<proteinExistence type="predicted"/>
<keyword evidence="1" id="KW-1133">Transmembrane helix</keyword>
<name>A0A2M3ZSB4_9DIPT</name>
<feature type="transmembrane region" description="Helical" evidence="1">
    <location>
        <begin position="44"/>
        <end position="65"/>
    </location>
</feature>
<keyword evidence="1" id="KW-0472">Membrane</keyword>
<evidence type="ECO:0000313" key="2">
    <source>
        <dbReference type="EMBL" id="MBW31382.1"/>
    </source>
</evidence>
<keyword evidence="1" id="KW-0812">Transmembrane</keyword>